<evidence type="ECO:0000313" key="3">
    <source>
        <dbReference type="Proteomes" id="UP000319731"/>
    </source>
</evidence>
<feature type="region of interest" description="Disordered" evidence="1">
    <location>
        <begin position="1"/>
        <end position="54"/>
    </location>
</feature>
<dbReference type="RefSeq" id="XP_031025120.1">
    <property type="nucleotide sequence ID" value="XM_031168948.1"/>
</dbReference>
<comment type="caution">
    <text evidence="2">The sequence shown here is derived from an EMBL/GenBank/DDBJ whole genome shotgun (WGS) entry which is preliminary data.</text>
</comment>
<dbReference type="OrthoDB" id="2113243at2759"/>
<keyword evidence="3" id="KW-1185">Reference proteome</keyword>
<accession>A0A507C8N2</accession>
<feature type="compositionally biased region" description="Polar residues" evidence="1">
    <location>
        <begin position="1"/>
        <end position="13"/>
    </location>
</feature>
<gene>
    <name evidence="2" type="ORF">SmJEL517_g03020</name>
</gene>
<organism evidence="2 3">
    <name type="scientific">Synchytrium microbalum</name>
    <dbReference type="NCBI Taxonomy" id="1806994"/>
    <lineage>
        <taxon>Eukaryota</taxon>
        <taxon>Fungi</taxon>
        <taxon>Fungi incertae sedis</taxon>
        <taxon>Chytridiomycota</taxon>
        <taxon>Chytridiomycota incertae sedis</taxon>
        <taxon>Chytridiomycetes</taxon>
        <taxon>Synchytriales</taxon>
        <taxon>Synchytriaceae</taxon>
        <taxon>Synchytrium</taxon>
    </lineage>
</organism>
<evidence type="ECO:0000256" key="1">
    <source>
        <dbReference type="SAM" id="MobiDB-lite"/>
    </source>
</evidence>
<dbReference type="EMBL" id="QEAO01000014">
    <property type="protein sequence ID" value="TPX34356.1"/>
    <property type="molecule type" value="Genomic_DNA"/>
</dbReference>
<proteinExistence type="predicted"/>
<dbReference type="Proteomes" id="UP000319731">
    <property type="component" value="Unassembled WGS sequence"/>
</dbReference>
<dbReference type="AlphaFoldDB" id="A0A507C8N2"/>
<sequence length="265" mass="29903">MKKTLTNTRNPITKPSKIAPEKAATKTTQIKKSSPSKPTNKTNDTVTTTPPDKQEIRVSAREQVATPPQPPAPKYVIKNRDIMTIPIADLPSALEAIYLHGEYTPLILDETGRVDTFFTYATGCITLDMKMYMLKVEVQKTLTLPEVKETLRSMLIPSLLKYGNTMCFTLSNSAPMFTKYYDPTCLPLCIFEKGGRTLMRNEVMYSPCVRPEDVDTYSLPPILIPNPEFKVLVTSRFSVEDYEEFLASSISLENFIPVCIEKEKQ</sequence>
<feature type="compositionally biased region" description="Low complexity" evidence="1">
    <location>
        <begin position="31"/>
        <end position="51"/>
    </location>
</feature>
<reference evidence="2 3" key="1">
    <citation type="journal article" date="2019" name="Sci. Rep.">
        <title>Comparative genomics of chytrid fungi reveal insights into the obligate biotrophic and pathogenic lifestyle of Synchytrium endobioticum.</title>
        <authorList>
            <person name="van de Vossenberg B.T.L.H."/>
            <person name="Warris S."/>
            <person name="Nguyen H.D.T."/>
            <person name="van Gent-Pelzer M.P.E."/>
            <person name="Joly D.L."/>
            <person name="van de Geest H.C."/>
            <person name="Bonants P.J.M."/>
            <person name="Smith D.S."/>
            <person name="Levesque C.A."/>
            <person name="van der Lee T.A.J."/>
        </authorList>
    </citation>
    <scope>NUCLEOTIDE SEQUENCE [LARGE SCALE GENOMIC DNA]</scope>
    <source>
        <strain evidence="2 3">JEL517</strain>
    </source>
</reference>
<evidence type="ECO:0000313" key="2">
    <source>
        <dbReference type="EMBL" id="TPX34356.1"/>
    </source>
</evidence>
<dbReference type="GeneID" id="42004245"/>
<name>A0A507C8N2_9FUNG</name>
<protein>
    <submittedName>
        <fullName evidence="2">Uncharacterized protein</fullName>
    </submittedName>
</protein>